<dbReference type="Proteomes" id="UP001449225">
    <property type="component" value="Unassembled WGS sequence"/>
</dbReference>
<protein>
    <submittedName>
        <fullName evidence="1">Uncharacterized protein</fullName>
    </submittedName>
</protein>
<dbReference type="EMBL" id="JBBMRA010000001">
    <property type="protein sequence ID" value="MEM5535038.1"/>
    <property type="molecule type" value="Genomic_DNA"/>
</dbReference>
<evidence type="ECO:0000313" key="1">
    <source>
        <dbReference type="EMBL" id="MEM5535038.1"/>
    </source>
</evidence>
<sequence>MQTDIHVRTIAILAVDGENYEVDGYYQGKQRKAKWYNVFKSSNRDVHADHLDVFPSHADIRKLLN</sequence>
<comment type="caution">
    <text evidence="1">The sequence shown here is derived from an EMBL/GenBank/DDBJ whole genome shotgun (WGS) entry which is preliminary data.</text>
</comment>
<accession>A0ABU9TND3</accession>
<reference evidence="1 2" key="1">
    <citation type="submission" date="2024-03" db="EMBL/GenBank/DDBJ databases">
        <title>Community enrichment and isolation of bacterial strains for fucoidan degradation.</title>
        <authorList>
            <person name="Sichert A."/>
        </authorList>
    </citation>
    <scope>NUCLEOTIDE SEQUENCE [LARGE SCALE GENOMIC DNA]</scope>
    <source>
        <strain evidence="1 2">AS76</strain>
    </source>
</reference>
<evidence type="ECO:0000313" key="2">
    <source>
        <dbReference type="Proteomes" id="UP001449225"/>
    </source>
</evidence>
<gene>
    <name evidence="1" type="ORF">WNY58_01415</name>
</gene>
<organism evidence="1 2">
    <name type="scientific">Neptuniibacter pectenicola</name>
    <dbReference type="NCBI Taxonomy" id="1806669"/>
    <lineage>
        <taxon>Bacteria</taxon>
        <taxon>Pseudomonadati</taxon>
        <taxon>Pseudomonadota</taxon>
        <taxon>Gammaproteobacteria</taxon>
        <taxon>Oceanospirillales</taxon>
        <taxon>Oceanospirillaceae</taxon>
        <taxon>Neptuniibacter</taxon>
    </lineage>
</organism>
<name>A0ABU9TND3_9GAMM</name>
<keyword evidence="2" id="KW-1185">Reference proteome</keyword>
<dbReference type="RefSeq" id="WP_067982966.1">
    <property type="nucleotide sequence ID" value="NZ_CAXBCE010000038.1"/>
</dbReference>
<proteinExistence type="predicted"/>